<protein>
    <submittedName>
        <fullName evidence="1">Uncharacterized protein</fullName>
    </submittedName>
</protein>
<dbReference type="EMBL" id="CGCX01003986">
    <property type="protein sequence ID" value="CFS25199.1"/>
    <property type="molecule type" value="Genomic_DNA"/>
</dbReference>
<evidence type="ECO:0000313" key="2">
    <source>
        <dbReference type="Proteomes" id="UP000046680"/>
    </source>
</evidence>
<proteinExistence type="predicted"/>
<accession>A0A654U8H1</accession>
<dbReference type="Proteomes" id="UP000046680">
    <property type="component" value="Unassembled WGS sequence"/>
</dbReference>
<organism evidence="1 2">
    <name type="scientific">Mycobacterium tuberculosis</name>
    <dbReference type="NCBI Taxonomy" id="1773"/>
    <lineage>
        <taxon>Bacteria</taxon>
        <taxon>Bacillati</taxon>
        <taxon>Actinomycetota</taxon>
        <taxon>Actinomycetes</taxon>
        <taxon>Mycobacteriales</taxon>
        <taxon>Mycobacteriaceae</taxon>
        <taxon>Mycobacterium</taxon>
        <taxon>Mycobacterium tuberculosis complex</taxon>
    </lineage>
</organism>
<dbReference type="AlphaFoldDB" id="A0A654U8H1"/>
<sequence>MAGSTPPQVSLIRSAPAAQAAFATCARQVSTLISWSG</sequence>
<gene>
    <name evidence="1" type="ORF">ERS007657_04670</name>
</gene>
<name>A0A654U8H1_MYCTX</name>
<reference evidence="1 2" key="1">
    <citation type="submission" date="2015-03" db="EMBL/GenBank/DDBJ databases">
        <authorList>
            <consortium name="Pathogen Informatics"/>
        </authorList>
    </citation>
    <scope>NUCLEOTIDE SEQUENCE [LARGE SCALE GENOMIC DNA]</scope>
    <source>
        <strain evidence="1 2">C09601061</strain>
    </source>
</reference>
<evidence type="ECO:0000313" key="1">
    <source>
        <dbReference type="EMBL" id="CFS25199.1"/>
    </source>
</evidence>